<dbReference type="Proteomes" id="UP000377595">
    <property type="component" value="Unassembled WGS sequence"/>
</dbReference>
<evidence type="ECO:0000256" key="2">
    <source>
        <dbReference type="ARBA" id="ARBA00022679"/>
    </source>
</evidence>
<reference evidence="9 10" key="1">
    <citation type="submission" date="2019-10" db="EMBL/GenBank/DDBJ databases">
        <title>Whole genome shotgun sequence of Acrocarpospora pleiomorpha NBRC 16267.</title>
        <authorList>
            <person name="Ichikawa N."/>
            <person name="Kimura A."/>
            <person name="Kitahashi Y."/>
            <person name="Komaki H."/>
            <person name="Oguchi A."/>
        </authorList>
    </citation>
    <scope>NUCLEOTIDE SEQUENCE [LARGE SCALE GENOMIC DNA]</scope>
    <source>
        <strain evidence="9 10">NBRC 16267</strain>
    </source>
</reference>
<evidence type="ECO:0000256" key="3">
    <source>
        <dbReference type="ARBA" id="ARBA00022741"/>
    </source>
</evidence>
<organism evidence="9 10">
    <name type="scientific">Acrocarpospora pleiomorpha</name>
    <dbReference type="NCBI Taxonomy" id="90975"/>
    <lineage>
        <taxon>Bacteria</taxon>
        <taxon>Bacillati</taxon>
        <taxon>Actinomycetota</taxon>
        <taxon>Actinomycetes</taxon>
        <taxon>Streptosporangiales</taxon>
        <taxon>Streptosporangiaceae</taxon>
        <taxon>Acrocarpospora</taxon>
    </lineage>
</organism>
<accession>A0A5M3Y340</accession>
<feature type="domain" description="Four-carbon acid sugar kinase N-terminal" evidence="7">
    <location>
        <begin position="5"/>
        <end position="214"/>
    </location>
</feature>
<sequence>MTRVIVLDDDPTGTQAAAGVPVLLDLDAELPPDESCFVLTNTRAMEEDQAVRLILGLRERFGDAEYVLRGDSTLRGHVFAESDALGAAAGVLLFVPAYPELGRVTLGGVHLVTVDGRRIPAAETEFAADPVFGFTASTLTAWAREVGDRSAASIPLDSVRQGGLAAALRQAPPGSVIVPDVETDADLMAVSAALEEARSAGVPVVLRCAAPLAAIRAGRPAGGLLERPVPRRPGGTLVVCGSHTEASGDQLAALADVLAAPVRTVSTDAVLSGGPSGPEIEGRRVAGLARGDLAERGVAIVASERVRRAGHGTLRHGARVMTALCAAASALRPQLTAVIAKGGITSAQVARDGLGAGTARVLGPLYPGVAVWELRPSGAATISYAVVPGNVGDARTLVRVAHAFGLEASPATSESSRLGVRKG</sequence>
<dbReference type="Pfam" id="PF07005">
    <property type="entry name" value="SBD_N"/>
    <property type="match status" value="1"/>
</dbReference>
<dbReference type="InterPro" id="IPR042213">
    <property type="entry name" value="NBD_C_sf"/>
</dbReference>
<keyword evidence="10" id="KW-1185">Reference proteome</keyword>
<protein>
    <recommendedName>
        <fullName evidence="11">Hrp-dependent type III effector protein</fullName>
    </recommendedName>
</protein>
<evidence type="ECO:0000256" key="1">
    <source>
        <dbReference type="ARBA" id="ARBA00005715"/>
    </source>
</evidence>
<dbReference type="Pfam" id="PF17042">
    <property type="entry name" value="NBD_C"/>
    <property type="match status" value="1"/>
</dbReference>
<comment type="similarity">
    <text evidence="1">Belongs to the four-carbon acid sugar kinase family.</text>
</comment>
<evidence type="ECO:0000256" key="6">
    <source>
        <dbReference type="ARBA" id="ARBA00023277"/>
    </source>
</evidence>
<feature type="domain" description="Four-carbon acid sugar kinase nucleotide binding" evidence="8">
    <location>
        <begin position="237"/>
        <end position="397"/>
    </location>
</feature>
<dbReference type="GO" id="GO:0005524">
    <property type="term" value="F:ATP binding"/>
    <property type="evidence" value="ECO:0007669"/>
    <property type="project" value="UniProtKB-KW"/>
</dbReference>
<dbReference type="InterPro" id="IPR010737">
    <property type="entry name" value="4-carb_acid_sugar_kinase_N"/>
</dbReference>
<name>A0A5M3Y340_9ACTN</name>
<dbReference type="SUPFAM" id="SSF142764">
    <property type="entry name" value="YgbK-like"/>
    <property type="match status" value="1"/>
</dbReference>
<evidence type="ECO:0008006" key="11">
    <source>
        <dbReference type="Google" id="ProtNLM"/>
    </source>
</evidence>
<dbReference type="GO" id="GO:0016301">
    <property type="term" value="F:kinase activity"/>
    <property type="evidence" value="ECO:0007669"/>
    <property type="project" value="UniProtKB-KW"/>
</dbReference>
<dbReference type="InterPro" id="IPR037051">
    <property type="entry name" value="4-carb_acid_sugar_kinase_N_sf"/>
</dbReference>
<dbReference type="RefSeq" id="WP_155351048.1">
    <property type="nucleotide sequence ID" value="NZ_BAAAHM010000047.1"/>
</dbReference>
<evidence type="ECO:0000256" key="5">
    <source>
        <dbReference type="ARBA" id="ARBA00022840"/>
    </source>
</evidence>
<keyword evidence="2" id="KW-0808">Transferase</keyword>
<evidence type="ECO:0000259" key="7">
    <source>
        <dbReference type="Pfam" id="PF07005"/>
    </source>
</evidence>
<dbReference type="OrthoDB" id="153193at2"/>
<evidence type="ECO:0000259" key="8">
    <source>
        <dbReference type="Pfam" id="PF17042"/>
    </source>
</evidence>
<dbReference type="Gene3D" id="3.40.50.10840">
    <property type="entry name" value="Putative sugar-binding, N-terminal domain"/>
    <property type="match status" value="1"/>
</dbReference>
<keyword evidence="4" id="KW-0418">Kinase</keyword>
<dbReference type="AlphaFoldDB" id="A0A5M3Y340"/>
<evidence type="ECO:0000313" key="9">
    <source>
        <dbReference type="EMBL" id="GES26313.1"/>
    </source>
</evidence>
<keyword evidence="6" id="KW-0119">Carbohydrate metabolism</keyword>
<dbReference type="EMBL" id="BLAF01000084">
    <property type="protein sequence ID" value="GES26313.1"/>
    <property type="molecule type" value="Genomic_DNA"/>
</dbReference>
<comment type="caution">
    <text evidence="9">The sequence shown here is derived from an EMBL/GenBank/DDBJ whole genome shotgun (WGS) entry which is preliminary data.</text>
</comment>
<proteinExistence type="inferred from homology"/>
<evidence type="ECO:0000313" key="10">
    <source>
        <dbReference type="Proteomes" id="UP000377595"/>
    </source>
</evidence>
<evidence type="ECO:0000256" key="4">
    <source>
        <dbReference type="ARBA" id="ARBA00022777"/>
    </source>
</evidence>
<dbReference type="InterPro" id="IPR031475">
    <property type="entry name" value="NBD_C"/>
</dbReference>
<keyword evidence="3" id="KW-0547">Nucleotide-binding</keyword>
<dbReference type="Gene3D" id="3.40.980.20">
    <property type="entry name" value="Four-carbon acid sugar kinase, nucleotide binding domain"/>
    <property type="match status" value="1"/>
</dbReference>
<gene>
    <name evidence="9" type="ORF">Aple_092120</name>
</gene>
<keyword evidence="5" id="KW-0067">ATP-binding</keyword>